<evidence type="ECO:0000256" key="4">
    <source>
        <dbReference type="SAM" id="MobiDB-lite"/>
    </source>
</evidence>
<sequence>MAYRGQAGKQKHDPFKVPPLPNAKRPSSPIHLPLVGQKKAKPEPIASVTTPKAHTIKAKEDPMVHRPTETFKDVAGLDPVLEELFRLLQHAVHPELGEELHLGDLAPRGILLSGPPGSGKTFLAHAIAGQMERTMIKFVASEIVTGISGDSEERLREIFRKAVAYAPAVLFIDEIETITQKKENASKSMEERIVSTLRSCLDDLSSKRMDVIVVATTNSPDDVDPGLRRAGRFEHEIRIGIPNEACRLQILKVLSKDGKVSSLVDWEDIAHRTPGYVGADLKALIAEAAKIAIDRVLDASLTAQESQQPETVSPPITITGTPGAPESGTPTTEAEDETLDLQLVTPMDTREVAPSPPVEDVVVQLTEPVASTRQYAFEKYGKHLVVGNRVPFTSSELAELSVLPEDFEKALKRIQPSAKREGFATIPDVSWDDIGALNDIKEELISDILNPIRYSTAYERLGASKPSGVLLCGPPGCGKTLLAKAVANQAGLNFISVKGPELLNMYVGESERAVRQVFMRARNSSPCVVFFDEIDALVPRRSASGSNATERVVTQMLTELDGLEPRKLVFVIGATNRPDILDPAIMRPGRLDKVSYVDLPDLLSRADILQTITKNGKKPPLATDVNLQEIALATDGYSGADLSALVHEAASLTLRGHIVMLASEKGVSRAHEVDQHLDDLVVKKAAFDNALQKIKPSVSEKDRGKYHPHLHKISKE</sequence>
<dbReference type="PANTHER" id="PTHR23077">
    <property type="entry name" value="AAA-FAMILY ATPASE"/>
    <property type="match status" value="1"/>
</dbReference>
<reference evidence="7" key="1">
    <citation type="submission" date="2017-01" db="EMBL/GenBank/DDBJ databases">
        <title>Comparative genomics of anhydrobiosis in the tardigrade Hypsibius dujardini.</title>
        <authorList>
            <person name="Yoshida Y."/>
            <person name="Koutsovoulos G."/>
            <person name="Laetsch D."/>
            <person name="Stevens L."/>
            <person name="Kumar S."/>
            <person name="Horikawa D."/>
            <person name="Ishino K."/>
            <person name="Komine S."/>
            <person name="Tomita M."/>
            <person name="Blaxter M."/>
            <person name="Arakawa K."/>
        </authorList>
    </citation>
    <scope>NUCLEOTIDE SEQUENCE [LARGE SCALE GENOMIC DNA]</scope>
    <source>
        <strain evidence="7">Z151</strain>
    </source>
</reference>
<comment type="similarity">
    <text evidence="1">Belongs to the AAA ATPase family.</text>
</comment>
<dbReference type="GO" id="GO:0005634">
    <property type="term" value="C:nucleus"/>
    <property type="evidence" value="ECO:0007669"/>
    <property type="project" value="TreeGrafter"/>
</dbReference>
<dbReference type="Pfam" id="PF17862">
    <property type="entry name" value="AAA_lid_3"/>
    <property type="match status" value="2"/>
</dbReference>
<dbReference type="Pfam" id="PF00004">
    <property type="entry name" value="AAA"/>
    <property type="match status" value="2"/>
</dbReference>
<keyword evidence="2" id="KW-0547">Nucleotide-binding</keyword>
<proteinExistence type="inferred from homology"/>
<feature type="domain" description="AAA+ ATPase" evidence="5">
    <location>
        <begin position="465"/>
        <end position="601"/>
    </location>
</feature>
<name>A0A9X6RMW7_HYPEX</name>
<keyword evidence="7" id="KW-1185">Reference proteome</keyword>
<protein>
    <submittedName>
        <fullName evidence="6">Nuclear valosin-containing protein-like</fullName>
    </submittedName>
</protein>
<dbReference type="EMBL" id="MTYJ01000303">
    <property type="protein sequence ID" value="OWA53106.1"/>
    <property type="molecule type" value="Genomic_DNA"/>
</dbReference>
<dbReference type="AlphaFoldDB" id="A0A9X6RMW7"/>
<dbReference type="FunFam" id="3.40.50.300:FF:000149">
    <property type="entry name" value="Nuclear valosin-containing protein-like"/>
    <property type="match status" value="1"/>
</dbReference>
<dbReference type="InterPro" id="IPR050168">
    <property type="entry name" value="AAA_ATPase_domain"/>
</dbReference>
<evidence type="ECO:0000313" key="6">
    <source>
        <dbReference type="EMBL" id="OWA53106.1"/>
    </source>
</evidence>
<dbReference type="SUPFAM" id="SSF52540">
    <property type="entry name" value="P-loop containing nucleoside triphosphate hydrolases"/>
    <property type="match status" value="2"/>
</dbReference>
<feature type="region of interest" description="Disordered" evidence="4">
    <location>
        <begin position="304"/>
        <end position="335"/>
    </location>
</feature>
<dbReference type="InterPro" id="IPR041569">
    <property type="entry name" value="AAA_lid_3"/>
</dbReference>
<dbReference type="OrthoDB" id="2187at2759"/>
<dbReference type="GO" id="GO:0005524">
    <property type="term" value="F:ATP binding"/>
    <property type="evidence" value="ECO:0007669"/>
    <property type="project" value="UniProtKB-KW"/>
</dbReference>
<dbReference type="Proteomes" id="UP000192578">
    <property type="component" value="Unassembled WGS sequence"/>
</dbReference>
<dbReference type="InterPro" id="IPR003959">
    <property type="entry name" value="ATPase_AAA_core"/>
</dbReference>
<dbReference type="GO" id="GO:1990275">
    <property type="term" value="F:preribosome binding"/>
    <property type="evidence" value="ECO:0007669"/>
    <property type="project" value="TreeGrafter"/>
</dbReference>
<feature type="region of interest" description="Disordered" evidence="4">
    <location>
        <begin position="1"/>
        <end position="42"/>
    </location>
</feature>
<evidence type="ECO:0000259" key="5">
    <source>
        <dbReference type="SMART" id="SM00382"/>
    </source>
</evidence>
<dbReference type="InterPro" id="IPR003593">
    <property type="entry name" value="AAA+_ATPase"/>
</dbReference>
<dbReference type="GO" id="GO:0016887">
    <property type="term" value="F:ATP hydrolysis activity"/>
    <property type="evidence" value="ECO:0007669"/>
    <property type="project" value="InterPro"/>
</dbReference>
<evidence type="ECO:0000256" key="2">
    <source>
        <dbReference type="ARBA" id="ARBA00022741"/>
    </source>
</evidence>
<feature type="domain" description="AAA+ ATPase" evidence="5">
    <location>
        <begin position="106"/>
        <end position="243"/>
    </location>
</feature>
<dbReference type="Gene3D" id="1.10.8.60">
    <property type="match status" value="2"/>
</dbReference>
<evidence type="ECO:0000256" key="1">
    <source>
        <dbReference type="ARBA" id="ARBA00006914"/>
    </source>
</evidence>
<dbReference type="InterPro" id="IPR027417">
    <property type="entry name" value="P-loop_NTPase"/>
</dbReference>
<dbReference type="PROSITE" id="PS00674">
    <property type="entry name" value="AAA"/>
    <property type="match status" value="1"/>
</dbReference>
<comment type="caution">
    <text evidence="6">The sequence shown here is derived from an EMBL/GenBank/DDBJ whole genome shotgun (WGS) entry which is preliminary data.</text>
</comment>
<accession>A0A9X6RMW7</accession>
<dbReference type="SMART" id="SM00382">
    <property type="entry name" value="AAA"/>
    <property type="match status" value="2"/>
</dbReference>
<feature type="compositionally biased region" description="Low complexity" evidence="4">
    <location>
        <begin position="314"/>
        <end position="323"/>
    </location>
</feature>
<dbReference type="PANTHER" id="PTHR23077:SF171">
    <property type="entry name" value="NUCLEAR VALOSIN-CONTAINING PROTEIN-LIKE"/>
    <property type="match status" value="1"/>
</dbReference>
<dbReference type="InterPro" id="IPR003960">
    <property type="entry name" value="ATPase_AAA_CS"/>
</dbReference>
<organism evidence="6 7">
    <name type="scientific">Hypsibius exemplaris</name>
    <name type="common">Freshwater tardigrade</name>
    <dbReference type="NCBI Taxonomy" id="2072580"/>
    <lineage>
        <taxon>Eukaryota</taxon>
        <taxon>Metazoa</taxon>
        <taxon>Ecdysozoa</taxon>
        <taxon>Tardigrada</taxon>
        <taxon>Eutardigrada</taxon>
        <taxon>Parachela</taxon>
        <taxon>Hypsibioidea</taxon>
        <taxon>Hypsibiidae</taxon>
        <taxon>Hypsibius</taxon>
    </lineage>
</organism>
<evidence type="ECO:0000256" key="3">
    <source>
        <dbReference type="ARBA" id="ARBA00022840"/>
    </source>
</evidence>
<gene>
    <name evidence="6" type="ORF">BV898_17539</name>
</gene>
<dbReference type="Gene3D" id="3.40.50.300">
    <property type="entry name" value="P-loop containing nucleotide triphosphate hydrolases"/>
    <property type="match status" value="2"/>
</dbReference>
<keyword evidence="3" id="KW-0067">ATP-binding</keyword>
<evidence type="ECO:0000313" key="7">
    <source>
        <dbReference type="Proteomes" id="UP000192578"/>
    </source>
</evidence>
<dbReference type="GO" id="GO:0003723">
    <property type="term" value="F:RNA binding"/>
    <property type="evidence" value="ECO:0007669"/>
    <property type="project" value="TreeGrafter"/>
</dbReference>
<dbReference type="GO" id="GO:0042254">
    <property type="term" value="P:ribosome biogenesis"/>
    <property type="evidence" value="ECO:0007669"/>
    <property type="project" value="TreeGrafter"/>
</dbReference>